<accession>U2ZVA0</accession>
<dbReference type="EMBL" id="BATI01000061">
    <property type="protein sequence ID" value="GAD65022.1"/>
    <property type="molecule type" value="Genomic_DNA"/>
</dbReference>
<evidence type="ECO:0000313" key="4">
    <source>
        <dbReference type="Proteomes" id="UP000016560"/>
    </source>
</evidence>
<evidence type="ECO:0000259" key="2">
    <source>
        <dbReference type="Pfam" id="PF01051"/>
    </source>
</evidence>
<evidence type="ECO:0000256" key="1">
    <source>
        <dbReference type="ARBA" id="ARBA00038283"/>
    </source>
</evidence>
<dbReference type="RefSeq" id="WP_021703085.1">
    <property type="nucleotide sequence ID" value="NZ_BATI01000061.1"/>
</dbReference>
<dbReference type="OrthoDB" id="9122127at2"/>
<proteinExistence type="inferred from homology"/>
<dbReference type="AlphaFoldDB" id="U2ZVA0"/>
<reference evidence="3" key="1">
    <citation type="submission" date="2024-09" db="EMBL/GenBank/DDBJ databases">
        <title>Whole genome shotgun sequence of Pseudomonas alcaligenes NBRC 14159.</title>
        <authorList>
            <person name="Yoshida I."/>
            <person name="Hosoyama A."/>
            <person name="Tsuchikane K."/>
            <person name="Noguchi M."/>
            <person name="Hirakata S."/>
            <person name="Ando Y."/>
            <person name="Ohji S."/>
            <person name="Yamazoe A."/>
            <person name="Yamazaki S."/>
            <person name="Fujita N."/>
        </authorList>
    </citation>
    <scope>NUCLEOTIDE SEQUENCE</scope>
    <source>
        <strain evidence="3">NBRC 14159</strain>
    </source>
</reference>
<comment type="caution">
    <text evidence="3">The sequence shown here is derived from an EMBL/GenBank/DDBJ whole genome shotgun (WGS) entry which is preliminary data.</text>
</comment>
<dbReference type="SUPFAM" id="SSF46785">
    <property type="entry name" value="Winged helix' DNA-binding domain"/>
    <property type="match status" value="1"/>
</dbReference>
<protein>
    <recommendedName>
        <fullName evidence="2">Initiator Rep protein WH1 domain-containing protein</fullName>
    </recommendedName>
</protein>
<dbReference type="GO" id="GO:0006270">
    <property type="term" value="P:DNA replication initiation"/>
    <property type="evidence" value="ECO:0007669"/>
    <property type="project" value="InterPro"/>
</dbReference>
<feature type="domain" description="Initiator Rep protein WH1" evidence="2">
    <location>
        <begin position="6"/>
        <end position="58"/>
    </location>
</feature>
<gene>
    <name evidence="3" type="ORF">PA6_061_00180</name>
</gene>
<dbReference type="InterPro" id="IPR000525">
    <property type="entry name" value="Initiator_Rep_WH1"/>
</dbReference>
<dbReference type="GO" id="GO:0003887">
    <property type="term" value="F:DNA-directed DNA polymerase activity"/>
    <property type="evidence" value="ECO:0007669"/>
    <property type="project" value="InterPro"/>
</dbReference>
<comment type="similarity">
    <text evidence="1">Belongs to the initiator RepB protein family.</text>
</comment>
<name>U2ZVA0_AQUA1</name>
<dbReference type="Pfam" id="PF01051">
    <property type="entry name" value="Rep3_N"/>
    <property type="match status" value="1"/>
</dbReference>
<feature type="non-terminal residue" evidence="3">
    <location>
        <position position="61"/>
    </location>
</feature>
<dbReference type="Gene3D" id="1.10.10.10">
    <property type="entry name" value="Winged helix-like DNA-binding domain superfamily/Winged helix DNA-binding domain"/>
    <property type="match status" value="1"/>
</dbReference>
<organism evidence="3 4">
    <name type="scientific">Aquipseudomonas alcaligenes (strain ATCC 14909 / DSM 50342 / CCUG 1425 / JCM 20561 / NBRC 14159 / NCIMB 9945 / NCTC 10367 / 1577)</name>
    <name type="common">Pseudomonas alcaligenes</name>
    <dbReference type="NCBI Taxonomy" id="1215092"/>
    <lineage>
        <taxon>Bacteria</taxon>
        <taxon>Pseudomonadati</taxon>
        <taxon>Pseudomonadota</taxon>
        <taxon>Gammaproteobacteria</taxon>
        <taxon>Pseudomonadales</taxon>
        <taxon>Pseudomonadaceae</taxon>
        <taxon>Aquipseudomonas</taxon>
    </lineage>
</organism>
<sequence length="61" mass="6976">MHKCHKVTKSNSLIAASYRLTLNEHRLVLAAISQIDPRKPLPRPIRVCAHDFAELYDLPVK</sequence>
<keyword evidence="4" id="KW-1185">Reference proteome</keyword>
<dbReference type="InterPro" id="IPR036390">
    <property type="entry name" value="WH_DNA-bd_sf"/>
</dbReference>
<dbReference type="Proteomes" id="UP000016560">
    <property type="component" value="Unassembled WGS sequence"/>
</dbReference>
<evidence type="ECO:0000313" key="3">
    <source>
        <dbReference type="EMBL" id="GAD65022.1"/>
    </source>
</evidence>
<dbReference type="InterPro" id="IPR036388">
    <property type="entry name" value="WH-like_DNA-bd_sf"/>
</dbReference>